<evidence type="ECO:0000313" key="2">
    <source>
        <dbReference type="EMBL" id="MFB9210641.1"/>
    </source>
</evidence>
<comment type="caution">
    <text evidence="2">The sequence shown here is derived from an EMBL/GenBank/DDBJ whole genome shotgun (WGS) entry which is preliminary data.</text>
</comment>
<feature type="domain" description="DUF2264" evidence="1">
    <location>
        <begin position="22"/>
        <end position="380"/>
    </location>
</feature>
<gene>
    <name evidence="2" type="ORF">ACFFUR_02395</name>
</gene>
<keyword evidence="3" id="KW-1185">Reference proteome</keyword>
<dbReference type="PIRSF" id="PIRSF014753">
    <property type="entry name" value="UCP014753"/>
    <property type="match status" value="1"/>
</dbReference>
<evidence type="ECO:0000259" key="1">
    <source>
        <dbReference type="Pfam" id="PF10022"/>
    </source>
</evidence>
<sequence length="398" mass="45068">MSVNQLVLAQSNQVGEEGKEARKYYIEVMTKIADPVLKALSENQLKAKMPVEVAPNAYGGRDQVTYLEAFGRLLSGMAPWLELGPDETVEGHLREKYIQLALKCIHNATDPGSPDFMNFTQLGQPLVDAAFFAHALLRAPNQLWERLEPETQENVIDALKSSRVISPYYSNWLLFSGMVEAALLKFDGKADHVRMAYGLNKHKEWYLGDGMYGDGPDFHWDYYNSFVIQPMLLDISKVLKEKGNDMGKDHDLFLKRAKRYAEIQERLISPEGTYPVIGRSMAYRFGAFQLLSQVALWEELPQEISPAQVREALEAVIKKHMEAEDMFDEEGWLTLGFYGHQREIAEPYISTGSLYLCAEVFLVLGIPADGEFWAAPAQPWTQKKIWSGGEANIDKALY</sequence>
<dbReference type="InterPro" id="IPR016624">
    <property type="entry name" value="UCP014753"/>
</dbReference>
<evidence type="ECO:0000313" key="3">
    <source>
        <dbReference type="Proteomes" id="UP001589654"/>
    </source>
</evidence>
<dbReference type="InterPro" id="IPR049349">
    <property type="entry name" value="DUF2264_N"/>
</dbReference>
<accession>A0ABV5J1N6</accession>
<dbReference type="PANTHER" id="PTHR35339">
    <property type="entry name" value="LINALOOL DEHYDRATASE_ISOMERASE DOMAIN-CONTAINING PROTEIN"/>
    <property type="match status" value="1"/>
</dbReference>
<dbReference type="PANTHER" id="PTHR35339:SF3">
    <property type="entry name" value="DUF2264 DOMAIN-CONTAINING PROTEIN"/>
    <property type="match status" value="1"/>
</dbReference>
<organism evidence="2 3">
    <name type="scientific">Echinicola jeungdonensis</name>
    <dbReference type="NCBI Taxonomy" id="709343"/>
    <lineage>
        <taxon>Bacteria</taxon>
        <taxon>Pseudomonadati</taxon>
        <taxon>Bacteroidota</taxon>
        <taxon>Cytophagia</taxon>
        <taxon>Cytophagales</taxon>
        <taxon>Cyclobacteriaceae</taxon>
        <taxon>Echinicola</taxon>
    </lineage>
</organism>
<protein>
    <submittedName>
        <fullName evidence="2">DUF2264 domain-containing protein</fullName>
    </submittedName>
</protein>
<name>A0ABV5J1N6_9BACT</name>
<reference evidence="2 3" key="1">
    <citation type="submission" date="2024-09" db="EMBL/GenBank/DDBJ databases">
        <authorList>
            <person name="Sun Q."/>
            <person name="Mori K."/>
        </authorList>
    </citation>
    <scope>NUCLEOTIDE SEQUENCE [LARGE SCALE GENOMIC DNA]</scope>
    <source>
        <strain evidence="2 3">CECT 7682</strain>
    </source>
</reference>
<dbReference type="EMBL" id="JBHMEW010000008">
    <property type="protein sequence ID" value="MFB9210641.1"/>
    <property type="molecule type" value="Genomic_DNA"/>
</dbReference>
<dbReference type="Proteomes" id="UP001589654">
    <property type="component" value="Unassembled WGS sequence"/>
</dbReference>
<dbReference type="Pfam" id="PF10022">
    <property type="entry name" value="DUF2264"/>
    <property type="match status" value="1"/>
</dbReference>
<proteinExistence type="predicted"/>